<proteinExistence type="predicted"/>
<dbReference type="Proteomes" id="UP000181951">
    <property type="component" value="Unassembled WGS sequence"/>
</dbReference>
<feature type="compositionally biased region" description="Low complexity" evidence="1">
    <location>
        <begin position="244"/>
        <end position="260"/>
    </location>
</feature>
<feature type="region of interest" description="Disordered" evidence="1">
    <location>
        <begin position="1"/>
        <end position="21"/>
    </location>
</feature>
<dbReference type="AlphaFoldDB" id="A0A1H8JZ71"/>
<dbReference type="EMBL" id="FODD01000011">
    <property type="protein sequence ID" value="SEN86064.1"/>
    <property type="molecule type" value="Genomic_DNA"/>
</dbReference>
<dbReference type="Pfam" id="PF19458">
    <property type="entry name" value="DUF5995"/>
    <property type="match status" value="1"/>
</dbReference>
<feature type="region of interest" description="Disordered" evidence="1">
    <location>
        <begin position="244"/>
        <end position="272"/>
    </location>
</feature>
<protein>
    <submittedName>
        <fullName evidence="2">Uncharacterized protein</fullName>
    </submittedName>
</protein>
<gene>
    <name evidence="2" type="ORF">SAMN05216267_1011134</name>
</gene>
<keyword evidence="3" id="KW-1185">Reference proteome</keyword>
<dbReference type="STRING" id="310780.SAMN05216267_1011134"/>
<organism evidence="2 3">
    <name type="scientific">Actinacidiphila rubida</name>
    <dbReference type="NCBI Taxonomy" id="310780"/>
    <lineage>
        <taxon>Bacteria</taxon>
        <taxon>Bacillati</taxon>
        <taxon>Actinomycetota</taxon>
        <taxon>Actinomycetes</taxon>
        <taxon>Kitasatosporales</taxon>
        <taxon>Streptomycetaceae</taxon>
        <taxon>Actinacidiphila</taxon>
    </lineage>
</organism>
<name>A0A1H8JZ71_9ACTN</name>
<dbReference type="InterPro" id="IPR046037">
    <property type="entry name" value="DUF5995"/>
</dbReference>
<feature type="compositionally biased region" description="Polar residues" evidence="1">
    <location>
        <begin position="261"/>
        <end position="272"/>
    </location>
</feature>
<reference evidence="2 3" key="1">
    <citation type="submission" date="2016-10" db="EMBL/GenBank/DDBJ databases">
        <authorList>
            <person name="de Groot N.N."/>
        </authorList>
    </citation>
    <scope>NUCLEOTIDE SEQUENCE [LARGE SCALE GENOMIC DNA]</scope>
    <source>
        <strain evidence="2 3">CGMCC 4.2026</strain>
    </source>
</reference>
<dbReference type="RefSeq" id="WP_075016863.1">
    <property type="nucleotide sequence ID" value="NZ_FODD01000011.1"/>
</dbReference>
<evidence type="ECO:0000313" key="2">
    <source>
        <dbReference type="EMBL" id="SEN86064.1"/>
    </source>
</evidence>
<sequence length="272" mass="28571">MTVTPAMTPRPGRPAPSARPADLRGVLDRMRALAAALPPDDGVAVFNGVYLAVTEEIERRLTAGEFAVPETAAALAARFAGRYLAAVGGGSGGRRPPDCWRTLLHRRADRRLHALQFALAGVNAHVGHDLPLAVVGTARAAGTELACLRTDFDRVGEVLAVIETRVREQLMPGPDALEAAEPLTHLAGAWSLARARDGAWATARLLWLLRRHGDAYRESVELLDATVALTGRLLLAPLPLPRAAAGPRRPAAGAPGPRAPQSSGSVTGAMSS</sequence>
<evidence type="ECO:0000256" key="1">
    <source>
        <dbReference type="SAM" id="MobiDB-lite"/>
    </source>
</evidence>
<evidence type="ECO:0000313" key="3">
    <source>
        <dbReference type="Proteomes" id="UP000181951"/>
    </source>
</evidence>
<accession>A0A1H8JZ71</accession>